<sequence>MKALISVRQLFALPTLAMLLAPAALAQTLTGNVNFTSKLQQIDGFGVAATFGRPTYIQTATGNVPSQIVDMLFNPKTGAGLSMLRMGIDDVVSSNATDVSNAAGIANSGIFIVNTPPNSCSETPTYTWDHSAGGEIWIGQQAVKYGVNRFYADSWGAPGYMKTNNNANSGGVICDGTASTQGTGSHCLANGFSDCRAAYANYLVQYVKDYQGDGVPISDLGWINEPNTNQPAYASMTPTSAQAITFQDVYGPILRGSGLKVNLVCCDVFNWSTANTYDTAIVNDPTADSFVDIYSAHEYGQVANFVQTTATAGNPIKKNWMTEWGPQSPVAWNPYWDSSFAGTSTNFNDGMFIANDISNALNLGHISSYLYWYADSTSTTGAMVEIGGPYVSGQTYQSWPYFTYTVPARFYALAQFSRFVRPGAYEVTMNTNTSACSRITQGVGNCLATTAFVSPDGSKVINVVNNYTSGAQTLNLTLDAGSADWIPTAYITDADTIPNSVANSASPEPLNTAIANTSGVASVSGTTLTATFPIRSMTTIVLTPPVTAGPVQLVVTPSHFAEGDGTVLSTLTVTNNGTGTAQNVQVTSASLGTSVGTTMPTGPLPFMVGTIAPGSSAVVYVNYAAGQTPGATAIEKITGTYTSSSGNGNFGASFRAVVPALP</sequence>
<evidence type="ECO:0000256" key="2">
    <source>
        <dbReference type="ARBA" id="ARBA00022729"/>
    </source>
</evidence>
<dbReference type="GO" id="GO:0016020">
    <property type="term" value="C:membrane"/>
    <property type="evidence" value="ECO:0007669"/>
    <property type="project" value="GOC"/>
</dbReference>
<evidence type="ECO:0000259" key="6">
    <source>
        <dbReference type="Pfam" id="PF02055"/>
    </source>
</evidence>
<proteinExistence type="inferred from homology"/>
<dbReference type="SUPFAM" id="SSF51445">
    <property type="entry name" value="(Trans)glycosidases"/>
    <property type="match status" value="1"/>
</dbReference>
<name>A0A3R9QED6_9BACT</name>
<dbReference type="Pfam" id="PF02055">
    <property type="entry name" value="Glyco_hydro_30"/>
    <property type="match status" value="1"/>
</dbReference>
<dbReference type="EMBL" id="RSDW01000001">
    <property type="protein sequence ID" value="RSL19319.1"/>
    <property type="molecule type" value="Genomic_DNA"/>
</dbReference>
<dbReference type="AlphaFoldDB" id="A0A3R9QED6"/>
<keyword evidence="3 4" id="KW-0378">Hydrolase</keyword>
<dbReference type="GO" id="GO:0006680">
    <property type="term" value="P:glucosylceramide catabolic process"/>
    <property type="evidence" value="ECO:0007669"/>
    <property type="project" value="TreeGrafter"/>
</dbReference>
<evidence type="ECO:0000256" key="4">
    <source>
        <dbReference type="RuleBase" id="RU361188"/>
    </source>
</evidence>
<gene>
    <name evidence="7" type="ORF">EDE15_4982</name>
</gene>
<evidence type="ECO:0000313" key="8">
    <source>
        <dbReference type="Proteomes" id="UP000269669"/>
    </source>
</evidence>
<evidence type="ECO:0000313" key="7">
    <source>
        <dbReference type="EMBL" id="RSL19319.1"/>
    </source>
</evidence>
<dbReference type="Proteomes" id="UP000269669">
    <property type="component" value="Unassembled WGS sequence"/>
</dbReference>
<dbReference type="InterPro" id="IPR013780">
    <property type="entry name" value="Glyco_hydro_b"/>
</dbReference>
<evidence type="ECO:0000256" key="1">
    <source>
        <dbReference type="ARBA" id="ARBA00005382"/>
    </source>
</evidence>
<dbReference type="InterPro" id="IPR033453">
    <property type="entry name" value="Glyco_hydro_30_TIM-barrel"/>
</dbReference>
<feature type="domain" description="Glycosyl hydrolase family 30 TIM-barrel" evidence="6">
    <location>
        <begin position="140"/>
        <end position="301"/>
    </location>
</feature>
<keyword evidence="4" id="KW-0326">Glycosidase</keyword>
<feature type="chain" id="PRO_5018695496" evidence="5">
    <location>
        <begin position="27"/>
        <end position="662"/>
    </location>
</feature>
<dbReference type="RefSeq" id="WP_185827365.1">
    <property type="nucleotide sequence ID" value="NZ_RSDW01000001.1"/>
</dbReference>
<keyword evidence="8" id="KW-1185">Reference proteome</keyword>
<dbReference type="Gene3D" id="3.20.20.80">
    <property type="entry name" value="Glycosidases"/>
    <property type="match status" value="1"/>
</dbReference>
<accession>A0A3R9QED6</accession>
<organism evidence="7 8">
    <name type="scientific">Edaphobacter aggregans</name>
    <dbReference type="NCBI Taxonomy" id="570835"/>
    <lineage>
        <taxon>Bacteria</taxon>
        <taxon>Pseudomonadati</taxon>
        <taxon>Acidobacteriota</taxon>
        <taxon>Terriglobia</taxon>
        <taxon>Terriglobales</taxon>
        <taxon>Acidobacteriaceae</taxon>
        <taxon>Edaphobacter</taxon>
    </lineage>
</organism>
<feature type="signal peptide" evidence="5">
    <location>
        <begin position="1"/>
        <end position="26"/>
    </location>
</feature>
<dbReference type="PANTHER" id="PTHR11069:SF23">
    <property type="entry name" value="LYSOSOMAL ACID GLUCOSYLCERAMIDASE"/>
    <property type="match status" value="1"/>
</dbReference>
<comment type="similarity">
    <text evidence="1 4">Belongs to the glycosyl hydrolase 30 family.</text>
</comment>
<dbReference type="PANTHER" id="PTHR11069">
    <property type="entry name" value="GLUCOSYLCERAMIDASE"/>
    <property type="match status" value="1"/>
</dbReference>
<evidence type="ECO:0000256" key="3">
    <source>
        <dbReference type="ARBA" id="ARBA00022801"/>
    </source>
</evidence>
<evidence type="ECO:0000256" key="5">
    <source>
        <dbReference type="SAM" id="SignalP"/>
    </source>
</evidence>
<protein>
    <submittedName>
        <fullName evidence="7">Glucosylceramidase</fullName>
    </submittedName>
</protein>
<dbReference type="Gene3D" id="2.60.40.1180">
    <property type="entry name" value="Golgi alpha-mannosidase II"/>
    <property type="match status" value="1"/>
</dbReference>
<dbReference type="InterPro" id="IPR017853">
    <property type="entry name" value="GH"/>
</dbReference>
<dbReference type="GO" id="GO:0004348">
    <property type="term" value="F:glucosylceramidase activity"/>
    <property type="evidence" value="ECO:0007669"/>
    <property type="project" value="InterPro"/>
</dbReference>
<keyword evidence="2 5" id="KW-0732">Signal</keyword>
<dbReference type="InterPro" id="IPR001139">
    <property type="entry name" value="Glyco_hydro_30"/>
</dbReference>
<reference evidence="7 8" key="1">
    <citation type="submission" date="2018-12" db="EMBL/GenBank/DDBJ databases">
        <title>Sequencing of bacterial isolates from soil warming experiment in Harvard Forest, Massachusetts, USA.</title>
        <authorList>
            <person name="Deangelis K."/>
        </authorList>
    </citation>
    <scope>NUCLEOTIDE SEQUENCE [LARGE SCALE GENOMIC DNA]</scope>
    <source>
        <strain evidence="7 8">EB153</strain>
    </source>
</reference>
<comment type="caution">
    <text evidence="7">The sequence shown here is derived from an EMBL/GenBank/DDBJ whole genome shotgun (WGS) entry which is preliminary data.</text>
</comment>